<sequence>MKQWSSICFRSDYIMGQGKFWPGKKGKKRENEYASARIEHLSHNSLYDSQGSQNLNATFLSPNREDTLCNINPLLLLR</sequence>
<dbReference type="EMBL" id="GBRH01244172">
    <property type="protein sequence ID" value="JAD53723.1"/>
    <property type="molecule type" value="Transcribed_RNA"/>
</dbReference>
<protein>
    <submittedName>
        <fullName evidence="1">Uncharacterized protein</fullName>
    </submittedName>
</protein>
<organism evidence="1">
    <name type="scientific">Arundo donax</name>
    <name type="common">Giant reed</name>
    <name type="synonym">Donax arundinaceus</name>
    <dbReference type="NCBI Taxonomy" id="35708"/>
    <lineage>
        <taxon>Eukaryota</taxon>
        <taxon>Viridiplantae</taxon>
        <taxon>Streptophyta</taxon>
        <taxon>Embryophyta</taxon>
        <taxon>Tracheophyta</taxon>
        <taxon>Spermatophyta</taxon>
        <taxon>Magnoliopsida</taxon>
        <taxon>Liliopsida</taxon>
        <taxon>Poales</taxon>
        <taxon>Poaceae</taxon>
        <taxon>PACMAD clade</taxon>
        <taxon>Arundinoideae</taxon>
        <taxon>Arundineae</taxon>
        <taxon>Arundo</taxon>
    </lineage>
</organism>
<dbReference type="AlphaFoldDB" id="A0A0A9AV32"/>
<name>A0A0A9AV32_ARUDO</name>
<proteinExistence type="predicted"/>
<accession>A0A0A9AV32</accession>
<evidence type="ECO:0000313" key="1">
    <source>
        <dbReference type="EMBL" id="JAD53723.1"/>
    </source>
</evidence>
<reference evidence="1" key="2">
    <citation type="journal article" date="2015" name="Data Brief">
        <title>Shoot transcriptome of the giant reed, Arundo donax.</title>
        <authorList>
            <person name="Barrero R.A."/>
            <person name="Guerrero F.D."/>
            <person name="Moolhuijzen P."/>
            <person name="Goolsby J.A."/>
            <person name="Tidwell J."/>
            <person name="Bellgard S.E."/>
            <person name="Bellgard M.I."/>
        </authorList>
    </citation>
    <scope>NUCLEOTIDE SEQUENCE</scope>
    <source>
        <tissue evidence="1">Shoot tissue taken approximately 20 cm above the soil surface</tissue>
    </source>
</reference>
<reference evidence="1" key="1">
    <citation type="submission" date="2014-09" db="EMBL/GenBank/DDBJ databases">
        <authorList>
            <person name="Magalhaes I.L.F."/>
            <person name="Oliveira U."/>
            <person name="Santos F.R."/>
            <person name="Vidigal T.H.D.A."/>
            <person name="Brescovit A.D."/>
            <person name="Santos A.J."/>
        </authorList>
    </citation>
    <scope>NUCLEOTIDE SEQUENCE</scope>
    <source>
        <tissue evidence="1">Shoot tissue taken approximately 20 cm above the soil surface</tissue>
    </source>
</reference>